<sequence length="167" mass="19106">MPYIEAFDYEMGFNASNHADEESTSQTASSELVDPQPNHTSIFDDKKKKRKTAKEAPTWEQQAKRADRIPLPHSSILDQIQEHEGELIRNHFPDLEKYADIFRRERGVDVHPLAVFDTGKGTKLVVCQEGVYGLDLRDQDTFVKFRGKGDKLQEGPWMRTIENSSQG</sequence>
<reference evidence="2 3" key="1">
    <citation type="journal article" date="2018" name="Nat. Ecol. Evol.">
        <title>Pezizomycetes genomes reveal the molecular basis of ectomycorrhizal truffle lifestyle.</title>
        <authorList>
            <person name="Murat C."/>
            <person name="Payen T."/>
            <person name="Noel B."/>
            <person name="Kuo A."/>
            <person name="Morin E."/>
            <person name="Chen J."/>
            <person name="Kohler A."/>
            <person name="Krizsan K."/>
            <person name="Balestrini R."/>
            <person name="Da Silva C."/>
            <person name="Montanini B."/>
            <person name="Hainaut M."/>
            <person name="Levati E."/>
            <person name="Barry K.W."/>
            <person name="Belfiori B."/>
            <person name="Cichocki N."/>
            <person name="Clum A."/>
            <person name="Dockter R.B."/>
            <person name="Fauchery L."/>
            <person name="Guy J."/>
            <person name="Iotti M."/>
            <person name="Le Tacon F."/>
            <person name="Lindquist E.A."/>
            <person name="Lipzen A."/>
            <person name="Malagnac F."/>
            <person name="Mello A."/>
            <person name="Molinier V."/>
            <person name="Miyauchi S."/>
            <person name="Poulain J."/>
            <person name="Riccioni C."/>
            <person name="Rubini A."/>
            <person name="Sitrit Y."/>
            <person name="Splivallo R."/>
            <person name="Traeger S."/>
            <person name="Wang M."/>
            <person name="Zifcakova L."/>
            <person name="Wipf D."/>
            <person name="Zambonelli A."/>
            <person name="Paolocci F."/>
            <person name="Nowrousian M."/>
            <person name="Ottonello S."/>
            <person name="Baldrian P."/>
            <person name="Spatafora J.W."/>
            <person name="Henrissat B."/>
            <person name="Nagy L.G."/>
            <person name="Aury J.M."/>
            <person name="Wincker P."/>
            <person name="Grigoriev I.V."/>
            <person name="Bonfante P."/>
            <person name="Martin F.M."/>
        </authorList>
    </citation>
    <scope>NUCLEOTIDE SEQUENCE [LARGE SCALE GENOMIC DNA]</scope>
    <source>
        <strain evidence="2 3">RN42</strain>
    </source>
</reference>
<organism evidence="2 3">
    <name type="scientific">Ascobolus immersus RN42</name>
    <dbReference type="NCBI Taxonomy" id="1160509"/>
    <lineage>
        <taxon>Eukaryota</taxon>
        <taxon>Fungi</taxon>
        <taxon>Dikarya</taxon>
        <taxon>Ascomycota</taxon>
        <taxon>Pezizomycotina</taxon>
        <taxon>Pezizomycetes</taxon>
        <taxon>Pezizales</taxon>
        <taxon>Ascobolaceae</taxon>
        <taxon>Ascobolus</taxon>
    </lineage>
</organism>
<dbReference type="AlphaFoldDB" id="A0A3N4HC72"/>
<dbReference type="EMBL" id="ML119887">
    <property type="protein sequence ID" value="RPA71979.1"/>
    <property type="molecule type" value="Genomic_DNA"/>
</dbReference>
<gene>
    <name evidence="2" type="ORF">BJ508DRAFT_335487</name>
</gene>
<evidence type="ECO:0000313" key="2">
    <source>
        <dbReference type="EMBL" id="RPA71979.1"/>
    </source>
</evidence>
<keyword evidence="3" id="KW-1185">Reference proteome</keyword>
<proteinExistence type="predicted"/>
<protein>
    <submittedName>
        <fullName evidence="2">Uncharacterized protein</fullName>
    </submittedName>
</protein>
<evidence type="ECO:0000256" key="1">
    <source>
        <dbReference type="SAM" id="MobiDB-lite"/>
    </source>
</evidence>
<name>A0A3N4HC72_ASCIM</name>
<dbReference type="Proteomes" id="UP000275078">
    <property type="component" value="Unassembled WGS sequence"/>
</dbReference>
<feature type="region of interest" description="Disordered" evidence="1">
    <location>
        <begin position="14"/>
        <end position="72"/>
    </location>
</feature>
<evidence type="ECO:0000313" key="3">
    <source>
        <dbReference type="Proteomes" id="UP000275078"/>
    </source>
</evidence>
<accession>A0A3N4HC72</accession>